<evidence type="ECO:0000259" key="2">
    <source>
        <dbReference type="Pfam" id="PF13354"/>
    </source>
</evidence>
<dbReference type="PANTHER" id="PTHR35333">
    <property type="entry name" value="BETA-LACTAMASE"/>
    <property type="match status" value="1"/>
</dbReference>
<protein>
    <submittedName>
        <fullName evidence="3">Secreted protein</fullName>
    </submittedName>
</protein>
<dbReference type="Gene3D" id="3.40.710.10">
    <property type="entry name" value="DD-peptidase/beta-lactamase superfamily"/>
    <property type="match status" value="1"/>
</dbReference>
<feature type="domain" description="Beta-lactamase class A catalytic" evidence="2">
    <location>
        <begin position="124"/>
        <end position="262"/>
    </location>
</feature>
<dbReference type="EMBL" id="CP053892">
    <property type="protein sequence ID" value="QKG23844.1"/>
    <property type="molecule type" value="Genomic_DNA"/>
</dbReference>
<dbReference type="InterPro" id="IPR012338">
    <property type="entry name" value="Beta-lactam/transpept-like"/>
</dbReference>
<evidence type="ECO:0000256" key="1">
    <source>
        <dbReference type="SAM" id="SignalP"/>
    </source>
</evidence>
<evidence type="ECO:0000313" key="4">
    <source>
        <dbReference type="Proteomes" id="UP000501240"/>
    </source>
</evidence>
<organism evidence="3 4">
    <name type="scientific">Actinomadura verrucosospora</name>
    <dbReference type="NCBI Taxonomy" id="46165"/>
    <lineage>
        <taxon>Bacteria</taxon>
        <taxon>Bacillati</taxon>
        <taxon>Actinomycetota</taxon>
        <taxon>Actinomycetes</taxon>
        <taxon>Streptosporangiales</taxon>
        <taxon>Thermomonosporaceae</taxon>
        <taxon>Actinomadura</taxon>
    </lineage>
</organism>
<feature type="chain" id="PRO_5028838510" evidence="1">
    <location>
        <begin position="23"/>
        <end position="314"/>
    </location>
</feature>
<keyword evidence="4" id="KW-1185">Reference proteome</keyword>
<dbReference type="PANTHER" id="PTHR35333:SF3">
    <property type="entry name" value="BETA-LACTAMASE-TYPE TRANSPEPTIDASE FOLD CONTAINING PROTEIN"/>
    <property type="match status" value="1"/>
</dbReference>
<keyword evidence="1" id="KW-0732">Signal</keyword>
<dbReference type="SUPFAM" id="SSF56601">
    <property type="entry name" value="beta-lactamase/transpeptidase-like"/>
    <property type="match status" value="1"/>
</dbReference>
<name>A0A7D4A2I5_ACTVE</name>
<dbReference type="AlphaFoldDB" id="A0A7D4A2I5"/>
<dbReference type="Proteomes" id="UP000501240">
    <property type="component" value="Chromosome"/>
</dbReference>
<proteinExistence type="predicted"/>
<feature type="signal peptide" evidence="1">
    <location>
        <begin position="1"/>
        <end position="22"/>
    </location>
</feature>
<sequence>MPGLLSRTLAASAVTGAVLALAAVPAAAVSATAASRASDRPVCTAASSAHRALARRLGRRITAALKGRAGTESVAVYDRRRGVRCAVRADRHYDSASVVKATILAALLWRTAGEHRALTASEDALATRMITRSDNGAASALWRSIGSVRFARFLKRAGMTHTTLDPTGHWGLTRITAADQITLLRHLTGRNTVLTARARAYELGLMHRVIASQRWGTTAGTPAGITWHVKNGWLPRHGKDWRVHSIGAFTGRGRDYLIVVLTEGTPTMAYGVGTIERVARAVHGDLAPGTRVAIRGGLPRGAAETSDGSVPRQA</sequence>
<dbReference type="InterPro" id="IPR000871">
    <property type="entry name" value="Beta-lactam_class-A"/>
</dbReference>
<dbReference type="GO" id="GO:0030655">
    <property type="term" value="P:beta-lactam antibiotic catabolic process"/>
    <property type="evidence" value="ECO:0007669"/>
    <property type="project" value="InterPro"/>
</dbReference>
<gene>
    <name evidence="3" type="ORF">ACTIVE_5487</name>
</gene>
<dbReference type="GO" id="GO:0008800">
    <property type="term" value="F:beta-lactamase activity"/>
    <property type="evidence" value="ECO:0007669"/>
    <property type="project" value="InterPro"/>
</dbReference>
<evidence type="ECO:0000313" key="3">
    <source>
        <dbReference type="EMBL" id="QKG23844.1"/>
    </source>
</evidence>
<accession>A0A7D4A2I5</accession>
<dbReference type="GO" id="GO:0046677">
    <property type="term" value="P:response to antibiotic"/>
    <property type="evidence" value="ECO:0007669"/>
    <property type="project" value="InterPro"/>
</dbReference>
<dbReference type="RefSeq" id="WP_246342218.1">
    <property type="nucleotide sequence ID" value="NZ_CP053892.1"/>
</dbReference>
<reference evidence="3 4" key="1">
    <citation type="submission" date="2020-05" db="EMBL/GenBank/DDBJ databases">
        <title>Actinomadura verrucosospora NRRL-B18236 (PFL_A860) Genome sequencing and assembly.</title>
        <authorList>
            <person name="Samborskyy M."/>
        </authorList>
    </citation>
    <scope>NUCLEOTIDE SEQUENCE [LARGE SCALE GENOMIC DNA]</scope>
    <source>
        <strain evidence="3 4">NRRL:B18236</strain>
    </source>
</reference>
<dbReference type="InterPro" id="IPR045155">
    <property type="entry name" value="Beta-lactam_cat"/>
</dbReference>
<dbReference type="Pfam" id="PF13354">
    <property type="entry name" value="Beta-lactamase2"/>
    <property type="match status" value="1"/>
</dbReference>